<keyword evidence="4 5" id="KW-0472">Membrane</keyword>
<feature type="transmembrane region" description="Helical" evidence="5">
    <location>
        <begin position="203"/>
        <end position="221"/>
    </location>
</feature>
<protein>
    <submittedName>
        <fullName evidence="7">Inner membrane protein YrbG</fullName>
    </submittedName>
</protein>
<evidence type="ECO:0000256" key="3">
    <source>
        <dbReference type="ARBA" id="ARBA00022989"/>
    </source>
</evidence>
<dbReference type="Pfam" id="PF01699">
    <property type="entry name" value="Na_Ca_ex"/>
    <property type="match status" value="2"/>
</dbReference>
<name>A0A162FB79_METOA</name>
<feature type="transmembrane region" description="Helical" evidence="5">
    <location>
        <begin position="6"/>
        <end position="27"/>
    </location>
</feature>
<dbReference type="GO" id="GO:0005886">
    <property type="term" value="C:plasma membrane"/>
    <property type="evidence" value="ECO:0007669"/>
    <property type="project" value="TreeGrafter"/>
</dbReference>
<dbReference type="EMBL" id="LWMU01000114">
    <property type="protein sequence ID" value="KZX10515.1"/>
    <property type="molecule type" value="Genomic_DNA"/>
</dbReference>
<proteinExistence type="predicted"/>
<sequence>MIQKENNMGVSIIIQIILLILGFVFLIKGSDYFVEGSSSVASILKIPTIIVGLTVVAFGTSAPEAAVSITSSLTGNNAIAVSNVIGSNLFNILFIIGLCALLNELKIGKDVIKSDLPFLVAITIITSLFILVNWNISRIEGMILLIIIFAYISYLVISALRSGGAKVIEKPKLTLSKSIIYIVIGIIGIILGADLVVNNASSIAIAVGMSETLVGLTIVAVGTSLPELVTSLTALKKDENQLVIGNVIGSNIFNLLFILGLSSTISPITLSSNMLVDICLMVFITILCLVFGKTQNKFDKKEGIILVGLFILYMIFIILRN</sequence>
<feature type="transmembrane region" description="Helical" evidence="5">
    <location>
        <begin position="303"/>
        <end position="319"/>
    </location>
</feature>
<evidence type="ECO:0000256" key="5">
    <source>
        <dbReference type="SAM" id="Phobius"/>
    </source>
</evidence>
<dbReference type="InterPro" id="IPR004837">
    <property type="entry name" value="NaCa_Exmemb"/>
</dbReference>
<gene>
    <name evidence="7" type="primary">yrbG</name>
    <name evidence="7" type="ORF">MBORA_18460</name>
</gene>
<dbReference type="PANTHER" id="PTHR10846">
    <property type="entry name" value="SODIUM/POTASSIUM/CALCIUM EXCHANGER"/>
    <property type="match status" value="1"/>
</dbReference>
<dbReference type="STRING" id="66851.MBORA_18460"/>
<organism evidence="7 8">
    <name type="scientific">Methanobrevibacter oralis</name>
    <dbReference type="NCBI Taxonomy" id="66851"/>
    <lineage>
        <taxon>Archaea</taxon>
        <taxon>Methanobacteriati</taxon>
        <taxon>Methanobacteriota</taxon>
        <taxon>Methanomada group</taxon>
        <taxon>Methanobacteria</taxon>
        <taxon>Methanobacteriales</taxon>
        <taxon>Methanobacteriaceae</taxon>
        <taxon>Methanobrevibacter</taxon>
    </lineage>
</organism>
<evidence type="ECO:0000256" key="2">
    <source>
        <dbReference type="ARBA" id="ARBA00022692"/>
    </source>
</evidence>
<feature type="domain" description="Sodium/calcium exchanger membrane region" evidence="6">
    <location>
        <begin position="178"/>
        <end position="318"/>
    </location>
</feature>
<dbReference type="GO" id="GO:0005262">
    <property type="term" value="F:calcium channel activity"/>
    <property type="evidence" value="ECO:0007669"/>
    <property type="project" value="TreeGrafter"/>
</dbReference>
<feature type="transmembrane region" description="Helical" evidence="5">
    <location>
        <begin position="242"/>
        <end position="262"/>
    </location>
</feature>
<feature type="transmembrane region" description="Helical" evidence="5">
    <location>
        <begin position="274"/>
        <end position="291"/>
    </location>
</feature>
<feature type="transmembrane region" description="Helical" evidence="5">
    <location>
        <begin position="142"/>
        <end position="160"/>
    </location>
</feature>
<keyword evidence="2 5" id="KW-0812">Transmembrane</keyword>
<reference evidence="8" key="1">
    <citation type="journal article" date="2016" name="Genome Announc.">
        <title>Draft Genome Sequences of Methanobrevibacter curvatus DSM11111, Methanobrevibacter cuticularis DSM11139, Methanobrevibacter filiformis DSM11501, and Methanobrevibacter oralis DSM7256.</title>
        <authorList>
            <person name="Poehlein A."/>
            <person name="Seedorf H."/>
        </authorList>
    </citation>
    <scope>NUCLEOTIDE SEQUENCE [LARGE SCALE GENOMIC DNA]</scope>
    <source>
        <strain evidence="8">DSM 7256 / JCM 30027 / ZR</strain>
    </source>
</reference>
<dbReference type="PANTHER" id="PTHR10846:SF8">
    <property type="entry name" value="INNER MEMBRANE PROTEIN YRBG"/>
    <property type="match status" value="1"/>
</dbReference>
<keyword evidence="3 5" id="KW-1133">Transmembrane helix</keyword>
<feature type="transmembrane region" description="Helical" evidence="5">
    <location>
        <begin position="79"/>
        <end position="103"/>
    </location>
</feature>
<dbReference type="AlphaFoldDB" id="A0A162FB79"/>
<comment type="caution">
    <text evidence="7">The sequence shown here is derived from an EMBL/GenBank/DDBJ whole genome shotgun (WGS) entry which is preliminary data.</text>
</comment>
<evidence type="ECO:0000313" key="8">
    <source>
        <dbReference type="Proteomes" id="UP000077428"/>
    </source>
</evidence>
<dbReference type="InterPro" id="IPR004481">
    <property type="entry name" value="K/Na/Ca-exchanger"/>
</dbReference>
<evidence type="ECO:0000256" key="4">
    <source>
        <dbReference type="ARBA" id="ARBA00023136"/>
    </source>
</evidence>
<dbReference type="Proteomes" id="UP000077428">
    <property type="component" value="Unassembled WGS sequence"/>
</dbReference>
<evidence type="ECO:0000256" key="1">
    <source>
        <dbReference type="ARBA" id="ARBA00004141"/>
    </source>
</evidence>
<evidence type="ECO:0000313" key="7">
    <source>
        <dbReference type="EMBL" id="KZX10515.1"/>
    </source>
</evidence>
<evidence type="ECO:0000259" key="6">
    <source>
        <dbReference type="Pfam" id="PF01699"/>
    </source>
</evidence>
<feature type="transmembrane region" description="Helical" evidence="5">
    <location>
        <begin position="115"/>
        <end position="136"/>
    </location>
</feature>
<dbReference type="Gene3D" id="1.20.1420.30">
    <property type="entry name" value="NCX, central ion-binding region"/>
    <property type="match status" value="1"/>
</dbReference>
<dbReference type="InterPro" id="IPR044880">
    <property type="entry name" value="NCX_ion-bd_dom_sf"/>
</dbReference>
<feature type="domain" description="Sodium/calcium exchanger membrane region" evidence="6">
    <location>
        <begin position="16"/>
        <end position="157"/>
    </location>
</feature>
<feature type="transmembrane region" description="Helical" evidence="5">
    <location>
        <begin position="180"/>
        <end position="197"/>
    </location>
</feature>
<dbReference type="NCBIfam" id="TIGR00367">
    <property type="entry name" value="calcium/sodium antiporter"/>
    <property type="match status" value="1"/>
</dbReference>
<dbReference type="GO" id="GO:0006874">
    <property type="term" value="P:intracellular calcium ion homeostasis"/>
    <property type="evidence" value="ECO:0007669"/>
    <property type="project" value="TreeGrafter"/>
</dbReference>
<dbReference type="GO" id="GO:0008273">
    <property type="term" value="F:calcium, potassium:sodium antiporter activity"/>
    <property type="evidence" value="ECO:0007669"/>
    <property type="project" value="TreeGrafter"/>
</dbReference>
<comment type="subcellular location">
    <subcellularLocation>
        <location evidence="1">Membrane</location>
        <topology evidence="1">Multi-pass membrane protein</topology>
    </subcellularLocation>
</comment>
<feature type="transmembrane region" description="Helical" evidence="5">
    <location>
        <begin position="39"/>
        <end position="59"/>
    </location>
</feature>
<accession>A0A162FB79</accession>
<keyword evidence="8" id="KW-1185">Reference proteome</keyword>
<dbReference type="PATRIC" id="fig|66851.6.peg.2015"/>